<dbReference type="EMBL" id="DTAI01000104">
    <property type="protein sequence ID" value="HGN36622.1"/>
    <property type="molecule type" value="Genomic_DNA"/>
</dbReference>
<dbReference type="InterPro" id="IPR029044">
    <property type="entry name" value="Nucleotide-diphossugar_trans"/>
</dbReference>
<dbReference type="Pfam" id="PF12804">
    <property type="entry name" value="NTP_transf_3"/>
    <property type="match status" value="1"/>
</dbReference>
<reference evidence="2" key="1">
    <citation type="journal article" date="2020" name="mSystems">
        <title>Genome- and Community-Level Interaction Insights into Carbon Utilization and Element Cycling Functions of Hydrothermarchaeota in Hydrothermal Sediment.</title>
        <authorList>
            <person name="Zhou Z."/>
            <person name="Liu Y."/>
            <person name="Xu W."/>
            <person name="Pan J."/>
            <person name="Luo Z.H."/>
            <person name="Li M."/>
        </authorList>
    </citation>
    <scope>NUCLEOTIDE SEQUENCE [LARGE SCALE GENOMIC DNA]</scope>
    <source>
        <strain evidence="2">SpSt-618</strain>
        <strain evidence="3">SpSt-657</strain>
    </source>
</reference>
<name>A0A7J3I7I6_9CREN</name>
<organism evidence="2">
    <name type="scientific">Ignisphaera aggregans</name>
    <dbReference type="NCBI Taxonomy" id="334771"/>
    <lineage>
        <taxon>Archaea</taxon>
        <taxon>Thermoproteota</taxon>
        <taxon>Thermoprotei</taxon>
        <taxon>Desulfurococcales</taxon>
        <taxon>Desulfurococcaceae</taxon>
        <taxon>Ignisphaera</taxon>
    </lineage>
</organism>
<protein>
    <recommendedName>
        <fullName evidence="1">MobA-like NTP transferase domain-containing protein</fullName>
    </recommendedName>
</protein>
<feature type="domain" description="MobA-like NTP transferase" evidence="1">
    <location>
        <begin position="6"/>
        <end position="143"/>
    </location>
</feature>
<dbReference type="EMBL" id="DTBZ01000131">
    <property type="protein sequence ID" value="HGQ18686.1"/>
    <property type="molecule type" value="Genomic_DNA"/>
</dbReference>
<proteinExistence type="predicted"/>
<gene>
    <name evidence="2" type="ORF">ENT87_03625</name>
    <name evidence="3" type="ORF">ENU30_06935</name>
</gene>
<dbReference type="InterPro" id="IPR025877">
    <property type="entry name" value="MobA-like_NTP_Trfase"/>
</dbReference>
<accession>A0A7J3I7I6</accession>
<dbReference type="SUPFAM" id="SSF53448">
    <property type="entry name" value="Nucleotide-diphospho-sugar transferases"/>
    <property type="match status" value="1"/>
</dbReference>
<dbReference type="GO" id="GO:0016779">
    <property type="term" value="F:nucleotidyltransferase activity"/>
    <property type="evidence" value="ECO:0007669"/>
    <property type="project" value="UniProtKB-ARBA"/>
</dbReference>
<dbReference type="Gene3D" id="3.90.550.10">
    <property type="entry name" value="Spore Coat Polysaccharide Biosynthesis Protein SpsA, Chain A"/>
    <property type="match status" value="1"/>
</dbReference>
<evidence type="ECO:0000313" key="2">
    <source>
        <dbReference type="EMBL" id="HGN36622.1"/>
    </source>
</evidence>
<sequence>MNKVVCIILAGGKGSRFGSPLKFLSNICGKPLIEKLLNDVEILCEHAVIALSKKTLRASYICATNKYLSTDCIETSGDDFVKDLVFLLDALPKPLFMIAADVYVQNREILVDFLRRALEAQEDIITLTIDDDREKLIGITFFKKNCGSWRNISYPKNSVIDVDKVSDLEMVRRLCH</sequence>
<dbReference type="AlphaFoldDB" id="A0A7J3I7I6"/>
<evidence type="ECO:0000259" key="1">
    <source>
        <dbReference type="Pfam" id="PF12804"/>
    </source>
</evidence>
<evidence type="ECO:0000313" key="3">
    <source>
        <dbReference type="EMBL" id="HGQ18686.1"/>
    </source>
</evidence>
<comment type="caution">
    <text evidence="2">The sequence shown here is derived from an EMBL/GenBank/DDBJ whole genome shotgun (WGS) entry which is preliminary data.</text>
</comment>